<dbReference type="RefSeq" id="XP_002847330.1">
    <property type="nucleotide sequence ID" value="XM_002847284.1"/>
</dbReference>
<proteinExistence type="predicted"/>
<dbReference type="Proteomes" id="UP000002035">
    <property type="component" value="Unassembled WGS sequence"/>
</dbReference>
<evidence type="ECO:0000313" key="1">
    <source>
        <dbReference type="EMBL" id="EEQ30017.1"/>
    </source>
</evidence>
<organism evidence="1 2">
    <name type="scientific">Arthroderma otae (strain ATCC MYA-4605 / CBS 113480)</name>
    <name type="common">Microsporum canis</name>
    <dbReference type="NCBI Taxonomy" id="554155"/>
    <lineage>
        <taxon>Eukaryota</taxon>
        <taxon>Fungi</taxon>
        <taxon>Dikarya</taxon>
        <taxon>Ascomycota</taxon>
        <taxon>Pezizomycotina</taxon>
        <taxon>Eurotiomycetes</taxon>
        <taxon>Eurotiomycetidae</taxon>
        <taxon>Onygenales</taxon>
        <taxon>Arthrodermataceae</taxon>
        <taxon>Microsporum</taxon>
    </lineage>
</organism>
<dbReference type="eggNOG" id="ENOG502TEXI">
    <property type="taxonomic scope" value="Eukaryota"/>
</dbReference>
<accession>C5FJZ5</accession>
<dbReference type="HOGENOM" id="CLU_109660_0_0_1"/>
<name>C5FJZ5_ARTOC</name>
<dbReference type="GeneID" id="9224713"/>
<dbReference type="OrthoDB" id="4174280at2759"/>
<keyword evidence="2" id="KW-1185">Reference proteome</keyword>
<evidence type="ECO:0000313" key="2">
    <source>
        <dbReference type="Proteomes" id="UP000002035"/>
    </source>
</evidence>
<reference evidence="2" key="1">
    <citation type="journal article" date="2012" name="MBio">
        <title>Comparative genome analysis of Trichophyton rubrum and related dermatophytes reveals candidate genes involved in infection.</title>
        <authorList>
            <person name="Martinez D.A."/>
            <person name="Oliver B.G."/>
            <person name="Graeser Y."/>
            <person name="Goldberg J.M."/>
            <person name="Li W."/>
            <person name="Martinez-Rossi N.M."/>
            <person name="Monod M."/>
            <person name="Shelest E."/>
            <person name="Barton R.C."/>
            <person name="Birch E."/>
            <person name="Brakhage A.A."/>
            <person name="Chen Z."/>
            <person name="Gurr S.J."/>
            <person name="Heiman D."/>
            <person name="Heitman J."/>
            <person name="Kosti I."/>
            <person name="Rossi A."/>
            <person name="Saif S."/>
            <person name="Samalova M."/>
            <person name="Saunders C.W."/>
            <person name="Shea T."/>
            <person name="Summerbell R.C."/>
            <person name="Xu J."/>
            <person name="Young S."/>
            <person name="Zeng Q."/>
            <person name="Birren B.W."/>
            <person name="Cuomo C.A."/>
            <person name="White T.C."/>
        </authorList>
    </citation>
    <scope>NUCLEOTIDE SEQUENCE [LARGE SCALE GENOMIC DNA]</scope>
    <source>
        <strain evidence="2">ATCC MYA-4605 / CBS 113480</strain>
    </source>
</reference>
<protein>
    <submittedName>
        <fullName evidence="1">Uncharacterized protein</fullName>
    </submittedName>
</protein>
<dbReference type="AlphaFoldDB" id="C5FJZ5"/>
<sequence>MAPPSADMVVDESKRLVGNEAGLALLAEEQSRQSDEKHRLSDERLISVLMKLETYLSASQPNVPVQTEYELWASGFEWLYGMSYDYGKRISRGSKMVALANTRCDLQLLDAFQSNRANISQRDAIIRLWKSAIDTQRVPEGVFELPAVIRMYNKIISSFHSGL</sequence>
<dbReference type="EMBL" id="DS995703">
    <property type="protein sequence ID" value="EEQ30017.1"/>
    <property type="molecule type" value="Genomic_DNA"/>
</dbReference>
<gene>
    <name evidence="1" type="ORF">MCYG_02836</name>
</gene>
<dbReference type="VEuPathDB" id="FungiDB:MCYG_02836"/>